<dbReference type="AlphaFoldDB" id="A0A5K3FSU6"/>
<reference evidence="1" key="1">
    <citation type="submission" date="2019-11" db="UniProtKB">
        <authorList>
            <consortium name="WormBaseParasite"/>
        </authorList>
    </citation>
    <scope>IDENTIFICATION</scope>
</reference>
<accession>A0A5K3FSU6</accession>
<evidence type="ECO:0000313" key="1">
    <source>
        <dbReference type="WBParaSite" id="MCU_011351-RA"/>
    </source>
</evidence>
<dbReference type="WBParaSite" id="MCU_011351-RA">
    <property type="protein sequence ID" value="MCU_011351-RA"/>
    <property type="gene ID" value="MCU_011351"/>
</dbReference>
<name>A0A5K3FSU6_MESCO</name>
<protein>
    <submittedName>
        <fullName evidence="1">Uncharacterized protein</fullName>
    </submittedName>
</protein>
<sequence>MKKTTTTEQSLLHNHMPEPLAGADHPIPPRWVRLYLYTAHHSCLSLVGCMPS</sequence>
<organism evidence="1">
    <name type="scientific">Mesocestoides corti</name>
    <name type="common">Flatworm</name>
    <dbReference type="NCBI Taxonomy" id="53468"/>
    <lineage>
        <taxon>Eukaryota</taxon>
        <taxon>Metazoa</taxon>
        <taxon>Spiralia</taxon>
        <taxon>Lophotrochozoa</taxon>
        <taxon>Platyhelminthes</taxon>
        <taxon>Cestoda</taxon>
        <taxon>Eucestoda</taxon>
        <taxon>Cyclophyllidea</taxon>
        <taxon>Mesocestoididae</taxon>
        <taxon>Mesocestoides</taxon>
    </lineage>
</organism>
<proteinExistence type="predicted"/>